<evidence type="ECO:0000256" key="5">
    <source>
        <dbReference type="ARBA" id="ARBA00022692"/>
    </source>
</evidence>
<gene>
    <name evidence="10" type="ORF">DFJ43DRAFT_843666</name>
</gene>
<proteinExistence type="inferred from homology"/>
<evidence type="ECO:0000256" key="7">
    <source>
        <dbReference type="ARBA" id="ARBA00023136"/>
    </source>
</evidence>
<evidence type="ECO:0000256" key="2">
    <source>
        <dbReference type="ARBA" id="ARBA00005179"/>
    </source>
</evidence>
<keyword evidence="5 8" id="KW-0812">Transmembrane</keyword>
<evidence type="ECO:0000256" key="3">
    <source>
        <dbReference type="ARBA" id="ARBA00007282"/>
    </source>
</evidence>
<comment type="subcellular location">
    <subcellularLocation>
        <location evidence="1">Membrane</location>
        <topology evidence="1">Multi-pass membrane protein</topology>
    </subcellularLocation>
</comment>
<comment type="similarity">
    <text evidence="3">Belongs to the wax synthase family.</text>
</comment>
<dbReference type="PANTHER" id="PTHR31595:SF57">
    <property type="entry name" value="OS04G0481900 PROTEIN"/>
    <property type="match status" value="1"/>
</dbReference>
<feature type="transmembrane region" description="Helical" evidence="8">
    <location>
        <begin position="87"/>
        <end position="110"/>
    </location>
</feature>
<reference evidence="10" key="2">
    <citation type="journal article" date="2023" name="Proc. Natl. Acad. Sci. U.S.A.">
        <title>A global phylogenomic analysis of the shiitake genus Lentinula.</title>
        <authorList>
            <person name="Sierra-Patev S."/>
            <person name="Min B."/>
            <person name="Naranjo-Ortiz M."/>
            <person name="Looney B."/>
            <person name="Konkel Z."/>
            <person name="Slot J.C."/>
            <person name="Sakamoto Y."/>
            <person name="Steenwyk J.L."/>
            <person name="Rokas A."/>
            <person name="Carro J."/>
            <person name="Camarero S."/>
            <person name="Ferreira P."/>
            <person name="Molpeceres G."/>
            <person name="Ruiz-Duenas F.J."/>
            <person name="Serrano A."/>
            <person name="Henrissat B."/>
            <person name="Drula E."/>
            <person name="Hughes K.W."/>
            <person name="Mata J.L."/>
            <person name="Ishikawa N.K."/>
            <person name="Vargas-Isla R."/>
            <person name="Ushijima S."/>
            <person name="Smith C.A."/>
            <person name="Donoghue J."/>
            <person name="Ahrendt S."/>
            <person name="Andreopoulos W."/>
            <person name="He G."/>
            <person name="LaButti K."/>
            <person name="Lipzen A."/>
            <person name="Ng V."/>
            <person name="Riley R."/>
            <person name="Sandor L."/>
            <person name="Barry K."/>
            <person name="Martinez A.T."/>
            <person name="Xiao Y."/>
            <person name="Gibbons J.G."/>
            <person name="Terashima K."/>
            <person name="Grigoriev I.V."/>
            <person name="Hibbett D."/>
        </authorList>
    </citation>
    <scope>NUCLEOTIDE SEQUENCE</scope>
    <source>
        <strain evidence="10">ET3784</strain>
    </source>
</reference>
<evidence type="ECO:0000313" key="10">
    <source>
        <dbReference type="EMBL" id="KAJ3715557.1"/>
    </source>
</evidence>
<accession>A0AA38J8E1</accession>
<organism evidence="10 11">
    <name type="scientific">Lentinula guzmanii</name>
    <dbReference type="NCBI Taxonomy" id="2804957"/>
    <lineage>
        <taxon>Eukaryota</taxon>
        <taxon>Fungi</taxon>
        <taxon>Dikarya</taxon>
        <taxon>Basidiomycota</taxon>
        <taxon>Agaricomycotina</taxon>
        <taxon>Agaricomycetes</taxon>
        <taxon>Agaricomycetidae</taxon>
        <taxon>Agaricales</taxon>
        <taxon>Marasmiineae</taxon>
        <taxon>Omphalotaceae</taxon>
        <taxon>Lentinula</taxon>
    </lineage>
</organism>
<dbReference type="InterPro" id="IPR032805">
    <property type="entry name" value="Wax_synthase_dom"/>
</dbReference>
<name>A0AA38J8E1_9AGAR</name>
<evidence type="ECO:0000256" key="6">
    <source>
        <dbReference type="ARBA" id="ARBA00022989"/>
    </source>
</evidence>
<keyword evidence="6 8" id="KW-1133">Transmembrane helix</keyword>
<evidence type="ECO:0000259" key="9">
    <source>
        <dbReference type="Pfam" id="PF13813"/>
    </source>
</evidence>
<reference evidence="10" key="1">
    <citation type="submission" date="2022-08" db="EMBL/GenBank/DDBJ databases">
        <authorList>
            <consortium name="DOE Joint Genome Institute"/>
            <person name="Min B."/>
            <person name="Sierra-Patev S."/>
            <person name="Naranjo-Ortiz M."/>
            <person name="Looney B."/>
            <person name="Konkel Z."/>
            <person name="Slot J.C."/>
            <person name="Sakamoto Y."/>
            <person name="Steenwyk J.L."/>
            <person name="Rokas A."/>
            <person name="Carro J."/>
            <person name="Camarero S."/>
            <person name="Ferreira P."/>
            <person name="Molpeceres G."/>
            <person name="Ruiz-duenas F.J."/>
            <person name="Serrano A."/>
            <person name="Henrissat B."/>
            <person name="Drula E."/>
            <person name="Hughes K.W."/>
            <person name="Mata J.L."/>
            <person name="Ishikawa N.K."/>
            <person name="Vargas-Isla R."/>
            <person name="Ushijima S."/>
            <person name="Smith C.A."/>
            <person name="Ahrendt S."/>
            <person name="Andreopoulos W."/>
            <person name="He G."/>
            <person name="LaButti K."/>
            <person name="Lipzen A."/>
            <person name="Ng V."/>
            <person name="Riley R."/>
            <person name="Sandor L."/>
            <person name="Barry K."/>
            <person name="Martinez A.T."/>
            <person name="Xiao Y."/>
            <person name="Gibbons J.G."/>
            <person name="Terashima K."/>
            <person name="Hibbett D.S."/>
            <person name="Grigoriev I.V."/>
        </authorList>
    </citation>
    <scope>NUCLEOTIDE SEQUENCE</scope>
    <source>
        <strain evidence="10">ET3784</strain>
    </source>
</reference>
<feature type="transmembrane region" description="Helical" evidence="8">
    <location>
        <begin position="57"/>
        <end position="75"/>
    </location>
</feature>
<feature type="transmembrane region" description="Helical" evidence="8">
    <location>
        <begin position="307"/>
        <end position="325"/>
    </location>
</feature>
<dbReference type="GO" id="GO:0016020">
    <property type="term" value="C:membrane"/>
    <property type="evidence" value="ECO:0007669"/>
    <property type="project" value="UniProtKB-SubCell"/>
</dbReference>
<dbReference type="InterPro" id="IPR044851">
    <property type="entry name" value="Wax_synthase"/>
</dbReference>
<keyword evidence="7 8" id="KW-0472">Membrane</keyword>
<sequence length="447" mass="51028">MSPIFTFNALQMDSTGCDKSRTNAEVDRIIFHLQYIVLPSFLVTLILASERNVLPRWTHSLFFFAFLVYLVYSFWTHESQHRTGYVWINYSMGSALGSCVFNTLHFLVLVDPLKEYRHGSDDPRVGPNELQWTKRTYWVWRAVISLRNVGWNCQAPSLSTARHTASQTGRDRLKFCLSALQQSFFNLLLVDAVQTILQTAPFLRNFDTQPGSNDSIRSLPYLQRAVCVATWFFGGYAGIRFYYYTVAFVCVGSGYSEAGDWPKPFGSLKEAYSVRNFWGRTWHQFIRRFCISPGTKLAKALGVMPKSLTAVFIKLYTTFFVSALMHSLGDYMVGREYVGVSFGFFFLQPFAIMFEEVVKVIIRRLGLDASSTCQLSEHEHSKDQDLDGESLWSLRTGFIKAIGYAWVAFWLSATAPLLIDPAMRAGFDREPIIPRSPTRFIVTAFTS</sequence>
<dbReference type="Proteomes" id="UP001176059">
    <property type="component" value="Unassembled WGS sequence"/>
</dbReference>
<protein>
    <submittedName>
        <fullName evidence="10">Membrane bound O-acyl transferase family-domain-containing protein</fullName>
    </submittedName>
</protein>
<comment type="caution">
    <text evidence="10">The sequence shown here is derived from an EMBL/GenBank/DDBJ whole genome shotgun (WGS) entry which is preliminary data.</text>
</comment>
<feature type="domain" description="Wax synthase" evidence="9">
    <location>
        <begin position="261"/>
        <end position="347"/>
    </location>
</feature>
<dbReference type="GO" id="GO:0006629">
    <property type="term" value="P:lipid metabolic process"/>
    <property type="evidence" value="ECO:0007669"/>
    <property type="project" value="InterPro"/>
</dbReference>
<keyword evidence="11" id="KW-1185">Reference proteome</keyword>
<feature type="transmembrane region" description="Helical" evidence="8">
    <location>
        <begin position="337"/>
        <end position="354"/>
    </location>
</feature>
<dbReference type="GO" id="GO:0008374">
    <property type="term" value="F:O-acyltransferase activity"/>
    <property type="evidence" value="ECO:0007669"/>
    <property type="project" value="InterPro"/>
</dbReference>
<dbReference type="PANTHER" id="PTHR31595">
    <property type="entry name" value="LONG-CHAIN-ALCOHOL O-FATTY-ACYLTRANSFERASE 3-RELATED"/>
    <property type="match status" value="1"/>
</dbReference>
<evidence type="ECO:0000256" key="8">
    <source>
        <dbReference type="SAM" id="Phobius"/>
    </source>
</evidence>
<evidence type="ECO:0000256" key="1">
    <source>
        <dbReference type="ARBA" id="ARBA00004141"/>
    </source>
</evidence>
<dbReference type="AlphaFoldDB" id="A0AA38J8E1"/>
<comment type="pathway">
    <text evidence="2">Secondary metabolite biosynthesis.</text>
</comment>
<feature type="transmembrane region" description="Helical" evidence="8">
    <location>
        <begin position="29"/>
        <end position="48"/>
    </location>
</feature>
<keyword evidence="4 10" id="KW-0808">Transferase</keyword>
<evidence type="ECO:0000313" key="11">
    <source>
        <dbReference type="Proteomes" id="UP001176059"/>
    </source>
</evidence>
<evidence type="ECO:0000256" key="4">
    <source>
        <dbReference type="ARBA" id="ARBA00022679"/>
    </source>
</evidence>
<feature type="transmembrane region" description="Helical" evidence="8">
    <location>
        <begin position="401"/>
        <end position="419"/>
    </location>
</feature>
<dbReference type="Pfam" id="PF13813">
    <property type="entry name" value="MBOAT_2"/>
    <property type="match status" value="1"/>
</dbReference>
<dbReference type="EMBL" id="JANVFO010000084">
    <property type="protein sequence ID" value="KAJ3715557.1"/>
    <property type="molecule type" value="Genomic_DNA"/>
</dbReference>